<dbReference type="PANTHER" id="PTHR30204:SF92">
    <property type="entry name" value="HTH-TYPE TRANSCRIPTIONAL REGULATOR ZNTR"/>
    <property type="match status" value="1"/>
</dbReference>
<dbReference type="InterPro" id="IPR009061">
    <property type="entry name" value="DNA-bd_dom_put_sf"/>
</dbReference>
<evidence type="ECO:0000313" key="3">
    <source>
        <dbReference type="EMBL" id="NGO53598.1"/>
    </source>
</evidence>
<dbReference type="Proteomes" id="UP001642900">
    <property type="component" value="Unassembled WGS sequence"/>
</dbReference>
<dbReference type="SUPFAM" id="SSF46955">
    <property type="entry name" value="Putative DNA-binding domain"/>
    <property type="match status" value="1"/>
</dbReference>
<dbReference type="SMART" id="SM00422">
    <property type="entry name" value="HTH_MERR"/>
    <property type="match status" value="1"/>
</dbReference>
<dbReference type="Pfam" id="PF13411">
    <property type="entry name" value="MerR_1"/>
    <property type="match status" value="1"/>
</dbReference>
<keyword evidence="1" id="KW-0238">DNA-binding</keyword>
<dbReference type="PROSITE" id="PS50937">
    <property type="entry name" value="HTH_MERR_2"/>
    <property type="match status" value="1"/>
</dbReference>
<accession>A0A6G4WGV9</accession>
<evidence type="ECO:0000313" key="4">
    <source>
        <dbReference type="Proteomes" id="UP001642900"/>
    </source>
</evidence>
<comment type="caution">
    <text evidence="3">The sequence shown here is derived from an EMBL/GenBank/DDBJ whole genome shotgun (WGS) entry which is preliminary data.</text>
</comment>
<feature type="domain" description="HTH merR-type" evidence="2">
    <location>
        <begin position="28"/>
        <end position="97"/>
    </location>
</feature>
<reference evidence="3 4" key="1">
    <citation type="submission" date="2020-02" db="EMBL/GenBank/DDBJ databases">
        <title>Genome sequence of strain CCNWXJ40-4.</title>
        <authorList>
            <person name="Gao J."/>
            <person name="Sun J."/>
        </authorList>
    </citation>
    <scope>NUCLEOTIDE SEQUENCE [LARGE SCALE GENOMIC DNA]</scope>
    <source>
        <strain evidence="3 4">CCNWXJ 40-4</strain>
    </source>
</reference>
<proteinExistence type="predicted"/>
<protein>
    <submittedName>
        <fullName evidence="3">Helix-turn-helix domain-containing protein</fullName>
    </submittedName>
</protein>
<evidence type="ECO:0000259" key="2">
    <source>
        <dbReference type="PROSITE" id="PS50937"/>
    </source>
</evidence>
<dbReference type="InterPro" id="IPR047057">
    <property type="entry name" value="MerR_fam"/>
</dbReference>
<evidence type="ECO:0000256" key="1">
    <source>
        <dbReference type="ARBA" id="ARBA00023125"/>
    </source>
</evidence>
<organism evidence="3 4">
    <name type="scientific">Allomesorhizobium camelthorni</name>
    <dbReference type="NCBI Taxonomy" id="475069"/>
    <lineage>
        <taxon>Bacteria</taxon>
        <taxon>Pseudomonadati</taxon>
        <taxon>Pseudomonadota</taxon>
        <taxon>Alphaproteobacteria</taxon>
        <taxon>Hyphomicrobiales</taxon>
        <taxon>Phyllobacteriaceae</taxon>
        <taxon>Allomesorhizobium</taxon>
    </lineage>
</organism>
<dbReference type="GO" id="GO:0003700">
    <property type="term" value="F:DNA-binding transcription factor activity"/>
    <property type="evidence" value="ECO:0007669"/>
    <property type="project" value="InterPro"/>
</dbReference>
<gene>
    <name evidence="3" type="ORF">G6N73_20935</name>
</gene>
<dbReference type="AlphaFoldDB" id="A0A6G4WGV9"/>
<dbReference type="GO" id="GO:0003677">
    <property type="term" value="F:DNA binding"/>
    <property type="evidence" value="ECO:0007669"/>
    <property type="project" value="UniProtKB-KW"/>
</dbReference>
<dbReference type="Gene3D" id="1.10.1660.10">
    <property type="match status" value="1"/>
</dbReference>
<dbReference type="PRINTS" id="PR00040">
    <property type="entry name" value="HTHMERR"/>
</dbReference>
<keyword evidence="4" id="KW-1185">Reference proteome</keyword>
<dbReference type="PROSITE" id="PS00552">
    <property type="entry name" value="HTH_MERR_1"/>
    <property type="match status" value="1"/>
</dbReference>
<sequence>MLLDPVPELLQSVAATDARRTFLAAYQEFGIGELSHCTGVNIETVRYYERIGLLPPPPRTGGGHRVYSDVHLKRLVFIRRSRELGFSLDEIRNLLGMVEGGYSCGEVQEASLAHLKTIRRKIADLRRMERTLAETAARCEGGTAPDCPIIEILSRG</sequence>
<dbReference type="CDD" id="cd04785">
    <property type="entry name" value="HTH_CadR-PbrR-like"/>
    <property type="match status" value="1"/>
</dbReference>
<name>A0A6G4WGV9_9HYPH</name>
<dbReference type="EMBL" id="JAAKZF010000034">
    <property type="protein sequence ID" value="NGO53598.1"/>
    <property type="molecule type" value="Genomic_DNA"/>
</dbReference>
<dbReference type="PANTHER" id="PTHR30204">
    <property type="entry name" value="REDOX-CYCLING DRUG-SENSING TRANSCRIPTIONAL ACTIVATOR SOXR"/>
    <property type="match status" value="1"/>
</dbReference>
<dbReference type="InterPro" id="IPR000551">
    <property type="entry name" value="MerR-type_HTH_dom"/>
</dbReference>